<dbReference type="Proteomes" id="UP000050424">
    <property type="component" value="Unassembled WGS sequence"/>
</dbReference>
<sequence length="955" mass="107187">MFAGFVPYCFSVIVVSLALSKLVHLYIHGDAIPTAAFVLYLPSFFLPDALVICSARLALRRERSWLAFPACVLGCLMALVILCAASSQLGFFYETGNEIEWDDAVGFAHDAEGMKVLLSGAGAVVVSGMLILVLAGFAKSLLYRAVGTFLVGIGAPLVFGMFEPWLFPPCRNDAIANRPSLAWRLIWRSGPVKGRVRRRSPDRLPESSADLDDYSTDFESDFENDADEAVALVYGEVWTDPVGRGPQCFRRTGSWVAVALGLSFLALTTIFRPASPYNHMSTTLPFPLLDVFSSPPDMCEEQELLTGNRWPLPGLTNSSKWETPTANFKGWAPGTENMFVTRYRKTVPAWLPDPIPPGFSKWVPHDPKVSNKNASEADGFVQSDKHGDEGKPDRCGTLTTPDTFYNPVSDPMKISNLNTDILQVLQETLANNEVEIKHVALIMMESLREELFPIQQGSDIHRFIMESYEEEEREAANARVSRLSPNAEKITGIFGNFTTINGTSYVRAKPEWNDMTRHGYGGINVVGGLTTSSVSTKSLAAIHCGAWPMPVDKFEEAETQSYQPCIPQVLELFNRMKENQSTADFRDQQWYPAFFQSVTDDYDRQAKFDKKIGFEHIVTKNRLEQEATEEDDLEEINYFGFPETTLKRHMEEYIEKAKSTGKRMFLSHFTSTTHHPWVLPKKFESTKYLKTQGTLRWHKDFNKYLNTVRWNDHWLGEMMQMLDDQGISNQTLVVFVGDHGQAFKEDISKTGTYENGHISNFRVPIVFRHPNLPRVQYQANATSLSILPTILDLLINTGSLNLDDAAAASDLAQDYEGQSLIRPYRPAHNGRRAWNYGIVNGGGRMLSVTSADAPWRLVLPLDQKTEYRFTDLGADPLELDPLLKWSMVTLTAAVKSKHGREASKWLVEAEAVAAWWGLERKRLWGYKQEEEEEEEAVQEKPAGGAGLITAESSKP</sequence>
<feature type="compositionally biased region" description="Basic and acidic residues" evidence="1">
    <location>
        <begin position="383"/>
        <end position="394"/>
    </location>
</feature>
<accession>A0A0N8H8G4</accession>
<dbReference type="OrthoDB" id="96314at2759"/>
<evidence type="ECO:0000256" key="2">
    <source>
        <dbReference type="SAM" id="Phobius"/>
    </source>
</evidence>
<evidence type="ECO:0000313" key="5">
    <source>
        <dbReference type="Proteomes" id="UP000050424"/>
    </source>
</evidence>
<protein>
    <recommendedName>
        <fullName evidence="3">Sulfatase N-terminal domain-containing protein</fullName>
    </recommendedName>
</protein>
<dbReference type="InterPro" id="IPR017850">
    <property type="entry name" value="Alkaline_phosphatase_core_sf"/>
</dbReference>
<dbReference type="STRING" id="78410.A0A0N8H8G4"/>
<keyword evidence="5" id="KW-1185">Reference proteome</keyword>
<reference evidence="4 5" key="1">
    <citation type="submission" date="2015-09" db="EMBL/GenBank/DDBJ databases">
        <title>Draft genome of a European isolate of the apple canker pathogen Neonectria ditissima.</title>
        <authorList>
            <person name="Gomez-Cortecero A."/>
            <person name="Harrison R.J."/>
            <person name="Armitage A.D."/>
        </authorList>
    </citation>
    <scope>NUCLEOTIDE SEQUENCE [LARGE SCALE GENOMIC DNA]</scope>
    <source>
        <strain evidence="4 5">R09/05</strain>
    </source>
</reference>
<feature type="transmembrane region" description="Helical" evidence="2">
    <location>
        <begin position="39"/>
        <end position="59"/>
    </location>
</feature>
<feature type="domain" description="Sulfatase N-terminal" evidence="3">
    <location>
        <begin position="520"/>
        <end position="794"/>
    </location>
</feature>
<dbReference type="EMBL" id="LKCW01000018">
    <property type="protein sequence ID" value="KPM44500.1"/>
    <property type="molecule type" value="Genomic_DNA"/>
</dbReference>
<gene>
    <name evidence="4" type="ORF">AK830_g2045</name>
</gene>
<dbReference type="SUPFAM" id="SSF53649">
    <property type="entry name" value="Alkaline phosphatase-like"/>
    <property type="match status" value="1"/>
</dbReference>
<dbReference type="InterPro" id="IPR052701">
    <property type="entry name" value="GAG_Ulvan_Degrading_Sulfatases"/>
</dbReference>
<comment type="caution">
    <text evidence="4">The sequence shown here is derived from an EMBL/GenBank/DDBJ whole genome shotgun (WGS) entry which is preliminary data.</text>
</comment>
<feature type="transmembrane region" description="Helical" evidence="2">
    <location>
        <begin position="141"/>
        <end position="162"/>
    </location>
</feature>
<dbReference type="InterPro" id="IPR000917">
    <property type="entry name" value="Sulfatase_N"/>
</dbReference>
<feature type="region of interest" description="Disordered" evidence="1">
    <location>
        <begin position="379"/>
        <end position="400"/>
    </location>
</feature>
<dbReference type="Pfam" id="PF00884">
    <property type="entry name" value="Sulfatase"/>
    <property type="match status" value="1"/>
</dbReference>
<feature type="region of interest" description="Disordered" evidence="1">
    <location>
        <begin position="932"/>
        <end position="955"/>
    </location>
</feature>
<evidence type="ECO:0000259" key="3">
    <source>
        <dbReference type="Pfam" id="PF00884"/>
    </source>
</evidence>
<dbReference type="PANTHER" id="PTHR43751">
    <property type="entry name" value="SULFATASE"/>
    <property type="match status" value="1"/>
</dbReference>
<organism evidence="4 5">
    <name type="scientific">Neonectria ditissima</name>
    <dbReference type="NCBI Taxonomy" id="78410"/>
    <lineage>
        <taxon>Eukaryota</taxon>
        <taxon>Fungi</taxon>
        <taxon>Dikarya</taxon>
        <taxon>Ascomycota</taxon>
        <taxon>Pezizomycotina</taxon>
        <taxon>Sordariomycetes</taxon>
        <taxon>Hypocreomycetidae</taxon>
        <taxon>Hypocreales</taxon>
        <taxon>Nectriaceae</taxon>
        <taxon>Neonectria</taxon>
    </lineage>
</organism>
<dbReference type="AlphaFoldDB" id="A0A0N8H8G4"/>
<feature type="transmembrane region" description="Helical" evidence="2">
    <location>
        <begin position="5"/>
        <end position="27"/>
    </location>
</feature>
<name>A0A0N8H8G4_9HYPO</name>
<evidence type="ECO:0000313" key="4">
    <source>
        <dbReference type="EMBL" id="KPM44500.1"/>
    </source>
</evidence>
<dbReference type="Gene3D" id="3.40.720.10">
    <property type="entry name" value="Alkaline Phosphatase, subunit A"/>
    <property type="match status" value="1"/>
</dbReference>
<proteinExistence type="predicted"/>
<keyword evidence="2" id="KW-0812">Transmembrane</keyword>
<evidence type="ECO:0000256" key="1">
    <source>
        <dbReference type="SAM" id="MobiDB-lite"/>
    </source>
</evidence>
<feature type="transmembrane region" description="Helical" evidence="2">
    <location>
        <begin position="66"/>
        <end position="93"/>
    </location>
</feature>
<dbReference type="PANTHER" id="PTHR43751:SF3">
    <property type="entry name" value="SULFATASE N-TERMINAL DOMAIN-CONTAINING PROTEIN"/>
    <property type="match status" value="1"/>
</dbReference>
<feature type="transmembrane region" description="Helical" evidence="2">
    <location>
        <begin position="113"/>
        <end position="134"/>
    </location>
</feature>
<keyword evidence="2" id="KW-1133">Transmembrane helix</keyword>
<keyword evidence="2" id="KW-0472">Membrane</keyword>